<name>A0A9D5DE04_9LILI</name>
<dbReference type="Pfam" id="PF20431">
    <property type="entry name" value="E_motif"/>
    <property type="match status" value="1"/>
</dbReference>
<dbReference type="GO" id="GO:0031425">
    <property type="term" value="P:chloroplast RNA processing"/>
    <property type="evidence" value="ECO:0007669"/>
    <property type="project" value="UniProtKB-ARBA"/>
</dbReference>
<dbReference type="Pfam" id="PF01535">
    <property type="entry name" value="PPR"/>
    <property type="match status" value="2"/>
</dbReference>
<dbReference type="NCBIfam" id="TIGR00756">
    <property type="entry name" value="PPR"/>
    <property type="match status" value="5"/>
</dbReference>
<evidence type="ECO:0000313" key="5">
    <source>
        <dbReference type="EMBL" id="KAJ0989348.1"/>
    </source>
</evidence>
<dbReference type="FunFam" id="1.25.40.10:FF:000682">
    <property type="entry name" value="Pentatricopeptide repeat-containing protein At3g16610"/>
    <property type="match status" value="1"/>
</dbReference>
<proteinExistence type="predicted"/>
<gene>
    <name evidence="5" type="ORF">J5N97_007704</name>
</gene>
<dbReference type="OrthoDB" id="185373at2759"/>
<dbReference type="InterPro" id="IPR046960">
    <property type="entry name" value="PPR_At4g14850-like_plant"/>
</dbReference>
<evidence type="ECO:0000256" key="2">
    <source>
        <dbReference type="PROSITE-ProRule" id="PRU00708"/>
    </source>
</evidence>
<dbReference type="GO" id="GO:0008270">
    <property type="term" value="F:zinc ion binding"/>
    <property type="evidence" value="ECO:0007669"/>
    <property type="project" value="InterPro"/>
</dbReference>
<keyword evidence="1" id="KW-0677">Repeat</keyword>
<dbReference type="FunFam" id="1.25.40.10:FF:001050">
    <property type="entry name" value="Pentatricopeptide repeat-containing protein At2g33760"/>
    <property type="match status" value="1"/>
</dbReference>
<keyword evidence="6" id="KW-1185">Reference proteome</keyword>
<dbReference type="InterPro" id="IPR046848">
    <property type="entry name" value="E_motif"/>
</dbReference>
<dbReference type="InterPro" id="IPR032867">
    <property type="entry name" value="DYW_dom"/>
</dbReference>
<dbReference type="Pfam" id="PF14432">
    <property type="entry name" value="DYW_deaminase"/>
    <property type="match status" value="1"/>
</dbReference>
<dbReference type="PANTHER" id="PTHR47926">
    <property type="entry name" value="PENTATRICOPEPTIDE REPEAT-CONTAINING PROTEIN"/>
    <property type="match status" value="1"/>
</dbReference>
<organism evidence="5 6">
    <name type="scientific">Dioscorea zingiberensis</name>
    <dbReference type="NCBI Taxonomy" id="325984"/>
    <lineage>
        <taxon>Eukaryota</taxon>
        <taxon>Viridiplantae</taxon>
        <taxon>Streptophyta</taxon>
        <taxon>Embryophyta</taxon>
        <taxon>Tracheophyta</taxon>
        <taxon>Spermatophyta</taxon>
        <taxon>Magnoliopsida</taxon>
        <taxon>Liliopsida</taxon>
        <taxon>Dioscoreales</taxon>
        <taxon>Dioscoreaceae</taxon>
        <taxon>Dioscorea</taxon>
    </lineage>
</organism>
<dbReference type="InterPro" id="IPR011990">
    <property type="entry name" value="TPR-like_helical_dom_sf"/>
</dbReference>
<feature type="repeat" description="PPR" evidence="2">
    <location>
        <begin position="305"/>
        <end position="339"/>
    </location>
</feature>
<dbReference type="PANTHER" id="PTHR47926:SF470">
    <property type="entry name" value="DYW DOMAIN-CONTAINING PROTEIN"/>
    <property type="match status" value="1"/>
</dbReference>
<feature type="domain" description="DYW" evidence="4">
    <location>
        <begin position="521"/>
        <end position="613"/>
    </location>
</feature>
<comment type="caution">
    <text evidence="5">The sequence shown here is derived from an EMBL/GenBank/DDBJ whole genome shotgun (WGS) entry which is preliminary data.</text>
</comment>
<sequence length="613" mass="69106">MILSMLLLHCLTTRTSRAYYNHLLSIRHSSSLSNTCCYSRYPSIIQSCIARKAIEPGKQLHARLLLSGLGIDAVLGTKLVNLYSVCNHLADAYNLFDRIPQRNVFLWNILIRGFAWEGPHEVAISLYYRMVEAGLQPDNFTFPFVLKACSALSALEVGREIHDHVVHSRWDSDVFVGAGLIDMYAKCGCVDDAREVFDRITKRDVVLWNSMMAAYSQNGHPSDTLSLCHDMATEGFAPTVATLVTIISAAADVAALPRGREIHSYSWRRGFEAQDKVKTALVDMYAKSGWLKVASTLFEQLKERRLVSWNAMISGYAMHGHANEALALFDRMKTEAQVMPDHITFVGVLSACSHGGLMEQGWKFFNSMQNDYSIRPMPQHYTCMIDLLGHSGRLDEAYKLIKEMTTAPDSGVWGCLLNACKIHRNVELGEIALGKLIELEPHNAGNYVILSNIYAQAGKWQGTARVRKLMTDRGLKKSIACSWVEVKNKVHAFLVGDLSHPRSEEVYSELERLEGLMKEAGYEPETMPVFHDVEDDEKRNMVRSHSERLAIAFGLISTPPGTRLLVTKNLRVCEDCHVAIKFISKIVGREIVIRDVNRYHHFKNGLCSCRDYW</sequence>
<dbReference type="FunFam" id="1.25.40.10:FF:000231">
    <property type="entry name" value="Pentatricopeptide repeat-containing protein chloroplastic"/>
    <property type="match status" value="1"/>
</dbReference>
<evidence type="ECO:0000256" key="3">
    <source>
        <dbReference type="SAM" id="SignalP"/>
    </source>
</evidence>
<feature type="repeat" description="PPR" evidence="2">
    <location>
        <begin position="204"/>
        <end position="238"/>
    </location>
</feature>
<dbReference type="InterPro" id="IPR002885">
    <property type="entry name" value="PPR_rpt"/>
</dbReference>
<dbReference type="EMBL" id="JAGGNH010000001">
    <property type="protein sequence ID" value="KAJ0989348.1"/>
    <property type="molecule type" value="Genomic_DNA"/>
</dbReference>
<dbReference type="AlphaFoldDB" id="A0A9D5DE04"/>
<feature type="repeat" description="PPR" evidence="2">
    <location>
        <begin position="103"/>
        <end position="137"/>
    </location>
</feature>
<dbReference type="Proteomes" id="UP001085076">
    <property type="component" value="Miscellaneous, Linkage group lg01"/>
</dbReference>
<evidence type="ECO:0000313" key="6">
    <source>
        <dbReference type="Proteomes" id="UP001085076"/>
    </source>
</evidence>
<dbReference type="Pfam" id="PF13041">
    <property type="entry name" value="PPR_2"/>
    <property type="match status" value="3"/>
</dbReference>
<dbReference type="GO" id="GO:0003723">
    <property type="term" value="F:RNA binding"/>
    <property type="evidence" value="ECO:0007669"/>
    <property type="project" value="InterPro"/>
</dbReference>
<keyword evidence="3" id="KW-0732">Signal</keyword>
<evidence type="ECO:0000259" key="4">
    <source>
        <dbReference type="Pfam" id="PF14432"/>
    </source>
</evidence>
<feature type="signal peptide" evidence="3">
    <location>
        <begin position="1"/>
        <end position="18"/>
    </location>
</feature>
<reference evidence="5" key="2">
    <citation type="journal article" date="2022" name="Hortic Res">
        <title>The genome of Dioscorea zingiberensis sheds light on the biosynthesis, origin and evolution of the medicinally important diosgenin saponins.</title>
        <authorList>
            <person name="Li Y."/>
            <person name="Tan C."/>
            <person name="Li Z."/>
            <person name="Guo J."/>
            <person name="Li S."/>
            <person name="Chen X."/>
            <person name="Wang C."/>
            <person name="Dai X."/>
            <person name="Yang H."/>
            <person name="Song W."/>
            <person name="Hou L."/>
            <person name="Xu J."/>
            <person name="Tong Z."/>
            <person name="Xu A."/>
            <person name="Yuan X."/>
            <person name="Wang W."/>
            <person name="Yang Q."/>
            <person name="Chen L."/>
            <person name="Sun Z."/>
            <person name="Wang K."/>
            <person name="Pan B."/>
            <person name="Chen J."/>
            <person name="Bao Y."/>
            <person name="Liu F."/>
            <person name="Qi X."/>
            <person name="Gang D.R."/>
            <person name="Wen J."/>
            <person name="Li J."/>
        </authorList>
    </citation>
    <scope>NUCLEOTIDE SEQUENCE</scope>
    <source>
        <strain evidence="5">Dzin_1.0</strain>
    </source>
</reference>
<evidence type="ECO:0000256" key="1">
    <source>
        <dbReference type="ARBA" id="ARBA00022737"/>
    </source>
</evidence>
<protein>
    <recommendedName>
        <fullName evidence="4">DYW domain-containing protein</fullName>
    </recommendedName>
</protein>
<dbReference type="PROSITE" id="PS51375">
    <property type="entry name" value="PPR"/>
    <property type="match status" value="3"/>
</dbReference>
<accession>A0A9D5DE04</accession>
<dbReference type="Gene3D" id="1.25.40.10">
    <property type="entry name" value="Tetratricopeptide repeat domain"/>
    <property type="match status" value="3"/>
</dbReference>
<reference evidence="5" key="1">
    <citation type="submission" date="2021-03" db="EMBL/GenBank/DDBJ databases">
        <authorList>
            <person name="Li Z."/>
            <person name="Yang C."/>
        </authorList>
    </citation>
    <scope>NUCLEOTIDE SEQUENCE</scope>
    <source>
        <strain evidence="5">Dzin_1.0</strain>
        <tissue evidence="5">Leaf</tissue>
    </source>
</reference>
<feature type="chain" id="PRO_5038537463" description="DYW domain-containing protein" evidence="3">
    <location>
        <begin position="19"/>
        <end position="613"/>
    </location>
</feature>
<dbReference type="GO" id="GO:0009451">
    <property type="term" value="P:RNA modification"/>
    <property type="evidence" value="ECO:0007669"/>
    <property type="project" value="InterPro"/>
</dbReference>